<dbReference type="AlphaFoldDB" id="A0A415PWX5"/>
<dbReference type="Pfam" id="PF07016">
    <property type="entry name" value="CRAM_rpt"/>
    <property type="match status" value="1"/>
</dbReference>
<evidence type="ECO:0000313" key="3">
    <source>
        <dbReference type="Proteomes" id="UP000284604"/>
    </source>
</evidence>
<evidence type="ECO:0000313" key="1">
    <source>
        <dbReference type="EMBL" id="KAB5283256.1"/>
    </source>
</evidence>
<organism evidence="2 3">
    <name type="scientific">Bacteroides stercoris</name>
    <dbReference type="NCBI Taxonomy" id="46506"/>
    <lineage>
        <taxon>Bacteria</taxon>
        <taxon>Pseudomonadati</taxon>
        <taxon>Bacteroidota</taxon>
        <taxon>Bacteroidia</taxon>
        <taxon>Bacteroidales</taxon>
        <taxon>Bacteroidaceae</taxon>
        <taxon>Bacteroides</taxon>
    </lineage>
</organism>
<reference evidence="1 4" key="2">
    <citation type="journal article" date="2019" name="Nat. Med.">
        <title>A library of human gut bacterial isolates paired with longitudinal multiomics data enables mechanistic microbiome research.</title>
        <authorList>
            <person name="Poyet M."/>
            <person name="Groussin M."/>
            <person name="Gibbons S.M."/>
            <person name="Avila-Pacheco J."/>
            <person name="Jiang X."/>
            <person name="Kearney S.M."/>
            <person name="Perrotta A.R."/>
            <person name="Berdy B."/>
            <person name="Zhao S."/>
            <person name="Lieberman T.D."/>
            <person name="Swanson P.K."/>
            <person name="Smith M."/>
            <person name="Roesemann S."/>
            <person name="Alexander J.E."/>
            <person name="Rich S.A."/>
            <person name="Livny J."/>
            <person name="Vlamakis H."/>
            <person name="Clish C."/>
            <person name="Bullock K."/>
            <person name="Deik A."/>
            <person name="Scott J."/>
            <person name="Pierce K.A."/>
            <person name="Xavier R.J."/>
            <person name="Alm E.J."/>
        </authorList>
    </citation>
    <scope>NUCLEOTIDE SEQUENCE [LARGE SCALE GENOMIC DNA]</scope>
    <source>
        <strain evidence="1 4">BIOML-A17</strain>
    </source>
</reference>
<dbReference type="EMBL" id="WCLP01000007">
    <property type="protein sequence ID" value="KAB5283256.1"/>
    <property type="molecule type" value="Genomic_DNA"/>
</dbReference>
<accession>A0A415PWX5</accession>
<proteinExistence type="predicted"/>
<comment type="caution">
    <text evidence="2">The sequence shown here is derived from an EMBL/GenBank/DDBJ whole genome shotgun (WGS) entry which is preliminary data.</text>
</comment>
<evidence type="ECO:0000313" key="4">
    <source>
        <dbReference type="Proteomes" id="UP000440773"/>
    </source>
</evidence>
<dbReference type="Proteomes" id="UP000440773">
    <property type="component" value="Unassembled WGS sequence"/>
</dbReference>
<dbReference type="Proteomes" id="UP000284604">
    <property type="component" value="Unassembled WGS sequence"/>
</dbReference>
<protein>
    <submittedName>
        <fullName evidence="2">Uncharacterized protein</fullName>
    </submittedName>
</protein>
<gene>
    <name evidence="2" type="ORF">DWZ78_06970</name>
    <name evidence="1" type="ORF">F9962_04100</name>
</gene>
<sequence>MEHIRALYDCCHCNGIEYYAADIEFVMNAACRMNDCNLTNDCNRANDCNLTNDCCRADN</sequence>
<evidence type="ECO:0000313" key="2">
    <source>
        <dbReference type="EMBL" id="RHM19658.1"/>
    </source>
</evidence>
<reference evidence="2 3" key="1">
    <citation type="submission" date="2018-08" db="EMBL/GenBank/DDBJ databases">
        <title>A genome reference for cultivated species of the human gut microbiota.</title>
        <authorList>
            <person name="Zou Y."/>
            <person name="Xue W."/>
            <person name="Luo G."/>
        </authorList>
    </citation>
    <scope>NUCLEOTIDE SEQUENCE [LARGE SCALE GENOMIC DNA]</scope>
    <source>
        <strain evidence="2 3">AF35-20</strain>
    </source>
</reference>
<dbReference type="InterPro" id="IPR009745">
    <property type="entry name" value="CRAM_rpt"/>
</dbReference>
<dbReference type="EMBL" id="QRPN01000005">
    <property type="protein sequence ID" value="RHM19658.1"/>
    <property type="molecule type" value="Genomic_DNA"/>
</dbReference>
<name>A0A415PWX5_BACSE</name>